<dbReference type="KEGG" id="sfm:108925282"/>
<protein>
    <submittedName>
        <fullName evidence="9">Heat shock transcription factor, X-linked-like</fullName>
    </submittedName>
</protein>
<dbReference type="Gene3D" id="1.10.10.10">
    <property type="entry name" value="Winged helix-like DNA-binding domain superfamily/Winged helix DNA-binding domain"/>
    <property type="match status" value="1"/>
</dbReference>
<dbReference type="InterPro" id="IPR000232">
    <property type="entry name" value="HSF_DNA-bd"/>
</dbReference>
<keyword evidence="7" id="KW-0472">Membrane</keyword>
<dbReference type="OrthoDB" id="8964809at2759"/>
<evidence type="ECO:0000313" key="9">
    <source>
        <dbReference type="Ensembl" id="ENSSFOP00015006837.2"/>
    </source>
</evidence>
<dbReference type="Ensembl" id="ENSSFOT00015006942.2">
    <property type="protein sequence ID" value="ENSSFOP00015006837.2"/>
    <property type="gene ID" value="ENSSFOG00015029606.1"/>
</dbReference>
<feature type="domain" description="HSF-type DNA-binding" evidence="8">
    <location>
        <begin position="93"/>
        <end position="193"/>
    </location>
</feature>
<evidence type="ECO:0000256" key="7">
    <source>
        <dbReference type="SAM" id="Phobius"/>
    </source>
</evidence>
<dbReference type="GO" id="GO:0003700">
    <property type="term" value="F:DNA-binding transcription factor activity"/>
    <property type="evidence" value="ECO:0007669"/>
    <property type="project" value="InterPro"/>
</dbReference>
<organism evidence="9 10">
    <name type="scientific">Scleropages formosus</name>
    <name type="common">Asian bonytongue</name>
    <name type="synonym">Osteoglossum formosum</name>
    <dbReference type="NCBI Taxonomy" id="113540"/>
    <lineage>
        <taxon>Eukaryota</taxon>
        <taxon>Metazoa</taxon>
        <taxon>Chordata</taxon>
        <taxon>Craniata</taxon>
        <taxon>Vertebrata</taxon>
        <taxon>Euteleostomi</taxon>
        <taxon>Actinopterygii</taxon>
        <taxon>Neopterygii</taxon>
        <taxon>Teleostei</taxon>
        <taxon>Osteoglossocephala</taxon>
        <taxon>Osteoglossomorpha</taxon>
        <taxon>Osteoglossiformes</taxon>
        <taxon>Osteoglossidae</taxon>
        <taxon>Scleropages</taxon>
    </lineage>
</organism>
<dbReference type="SMART" id="SM00415">
    <property type="entry name" value="HSF"/>
    <property type="match status" value="1"/>
</dbReference>
<dbReference type="Pfam" id="PF00447">
    <property type="entry name" value="HSF_DNA-bind"/>
    <property type="match status" value="1"/>
</dbReference>
<name>A0A8C9R1G0_SCLFO</name>
<keyword evidence="10" id="KW-1185">Reference proteome</keyword>
<keyword evidence="7" id="KW-0812">Transmembrane</keyword>
<dbReference type="PANTHER" id="PTHR10015">
    <property type="entry name" value="HEAT SHOCK TRANSCRIPTION FACTOR"/>
    <property type="match status" value="1"/>
</dbReference>
<evidence type="ECO:0000256" key="3">
    <source>
        <dbReference type="ARBA" id="ARBA00023125"/>
    </source>
</evidence>
<evidence type="ECO:0000259" key="8">
    <source>
        <dbReference type="SMART" id="SM00415"/>
    </source>
</evidence>
<proteinExistence type="inferred from homology"/>
<evidence type="ECO:0000256" key="1">
    <source>
        <dbReference type="ARBA" id="ARBA00004123"/>
    </source>
</evidence>
<feature type="compositionally biased region" description="Polar residues" evidence="6">
    <location>
        <begin position="259"/>
        <end position="271"/>
    </location>
</feature>
<dbReference type="GeneID" id="108925282"/>
<feature type="region of interest" description="Disordered" evidence="6">
    <location>
        <begin position="21"/>
        <end position="50"/>
    </location>
</feature>
<reference evidence="9" key="3">
    <citation type="submission" date="2025-09" db="UniProtKB">
        <authorList>
            <consortium name="Ensembl"/>
        </authorList>
    </citation>
    <scope>IDENTIFICATION</scope>
</reference>
<dbReference type="GeneTree" id="ENSGT00940000157452"/>
<dbReference type="AlphaFoldDB" id="A0A8C9R1G0"/>
<accession>A0A8C9R1G0</accession>
<dbReference type="SUPFAM" id="SSF46785">
    <property type="entry name" value="Winged helix' DNA-binding domain"/>
    <property type="match status" value="1"/>
</dbReference>
<dbReference type="GO" id="GO:0043565">
    <property type="term" value="F:sequence-specific DNA binding"/>
    <property type="evidence" value="ECO:0007669"/>
    <property type="project" value="InterPro"/>
</dbReference>
<comment type="subcellular location">
    <subcellularLocation>
        <location evidence="1">Nucleus</location>
    </subcellularLocation>
</comment>
<dbReference type="RefSeq" id="XP_018592624.2">
    <property type="nucleotide sequence ID" value="XM_018737108.2"/>
</dbReference>
<dbReference type="Proteomes" id="UP000694397">
    <property type="component" value="Chromosome 13"/>
</dbReference>
<keyword evidence="3" id="KW-0238">DNA-binding</keyword>
<reference evidence="9 10" key="1">
    <citation type="submission" date="2019-04" db="EMBL/GenBank/DDBJ databases">
        <authorList>
            <consortium name="Wellcome Sanger Institute Data Sharing"/>
        </authorList>
    </citation>
    <scope>NUCLEOTIDE SEQUENCE [LARGE SCALE GENOMIC DNA]</scope>
</reference>
<dbReference type="GO" id="GO:0005634">
    <property type="term" value="C:nucleus"/>
    <property type="evidence" value="ECO:0007669"/>
    <property type="project" value="UniProtKB-SubCell"/>
</dbReference>
<evidence type="ECO:0000256" key="4">
    <source>
        <dbReference type="ARBA" id="ARBA00023242"/>
    </source>
</evidence>
<keyword evidence="4" id="KW-0539">Nucleus</keyword>
<evidence type="ECO:0000256" key="5">
    <source>
        <dbReference type="RuleBase" id="RU004020"/>
    </source>
</evidence>
<reference evidence="9" key="2">
    <citation type="submission" date="2025-08" db="UniProtKB">
        <authorList>
            <consortium name="Ensembl"/>
        </authorList>
    </citation>
    <scope>IDENTIFICATION</scope>
</reference>
<feature type="transmembrane region" description="Helical" evidence="7">
    <location>
        <begin position="326"/>
        <end position="347"/>
    </location>
</feature>
<comment type="similarity">
    <text evidence="2 5">Belongs to the HSF family.</text>
</comment>
<gene>
    <name evidence="9" type="primary">LOC108925282</name>
</gene>
<sequence>MTEVKSDKCCEVDTAYLLNPPQSRKRSVSERDFARSATHSSTSGNPELRALLDDSDPLVLTQKALRKTARVEVSRQQEHSSEGDSSSSRELLHLLTFPNKLWRIVNCDLFESLRWDDSGVYLVIDVEMFQKEFLDRKEQPRIFEANCMKSFVRQLNLYGFRKVNFAQERGLLFFYNHNFQRGGEHLLQYMMRRVGIKAAKKDGRGGKPGATVKTGGKRKGRMFCGETDQASQSHGGVKPEVSSTWRCPSPKSEDMGSPWMNQNQDEQSEGLSTEADPGNFSSHHLACVTDLSRSLLQVIFALTEATSHESQDPAVVSDGAQFQAMVTAWMSLCSTCFSLPLITALFLKRNTAHLASQANTDCFQNSEATGSATQP</sequence>
<dbReference type="InterPro" id="IPR036390">
    <property type="entry name" value="WH_DNA-bd_sf"/>
</dbReference>
<evidence type="ECO:0000313" key="10">
    <source>
        <dbReference type="Proteomes" id="UP000694397"/>
    </source>
</evidence>
<feature type="region of interest" description="Disordered" evidence="6">
    <location>
        <begin position="200"/>
        <end position="276"/>
    </location>
</feature>
<evidence type="ECO:0000256" key="6">
    <source>
        <dbReference type="SAM" id="MobiDB-lite"/>
    </source>
</evidence>
<dbReference type="PANTHER" id="PTHR10015:SF336">
    <property type="entry name" value="HEAT SHOCK TRANSCRIPTION FACTOR, Y-LINKED"/>
    <property type="match status" value="1"/>
</dbReference>
<evidence type="ECO:0000256" key="2">
    <source>
        <dbReference type="ARBA" id="ARBA00006403"/>
    </source>
</evidence>
<dbReference type="InterPro" id="IPR036388">
    <property type="entry name" value="WH-like_DNA-bd_sf"/>
</dbReference>
<keyword evidence="7" id="KW-1133">Transmembrane helix</keyword>